<dbReference type="GO" id="GO:0008270">
    <property type="term" value="F:zinc ion binding"/>
    <property type="evidence" value="ECO:0007669"/>
    <property type="project" value="UniProtKB-KW"/>
</dbReference>
<evidence type="ECO:0000313" key="6">
    <source>
        <dbReference type="Proteomes" id="UP000236621"/>
    </source>
</evidence>
<evidence type="ECO:0000256" key="1">
    <source>
        <dbReference type="PROSITE-ProRule" id="PRU00042"/>
    </source>
</evidence>
<sequence length="421" mass="46549">MDSRNEASMTLEAPPGYFVLTSPNDGETGTYTCPHDGCDGVVCGSIDDCHTHHKEWHSPWYSCAECGASFAAFPALSRHIKASGHQRWACRNHDCEWNGIEFDGYLGYHAHVMSARAHGYLTTAGEDRDDVHAEHGRGDSYDDGGSDVDMSDGPSECPSADEFVCIEACCSQYMKRFLTDRLFDMHVNSKGHRCAVAGGESLLQQGLPTADLEAKQEAMREFRCAVEGCPSFGHCLSTSHSYFYHIQTSAHLFPRKDVDADDDPDVTGDEDEQPKARRPSCVVRACPQYGRQFSHHANHERHINSAAHLRAARRSPTSPIGKTTLRRSPRSKPSPPVEKTVPDDEARDFWRVVSSAAASPIWPGPSPSAPVVTPTKSATPYTPLSSPSSTAREAYLERRNRELEDELRRLQAYVDLVGRRA</sequence>
<feature type="compositionally biased region" description="Acidic residues" evidence="3">
    <location>
        <begin position="141"/>
        <end position="150"/>
    </location>
</feature>
<evidence type="ECO:0000256" key="3">
    <source>
        <dbReference type="SAM" id="MobiDB-lite"/>
    </source>
</evidence>
<organism evidence="5 6">
    <name type="scientific">Tolypocladium capitatum</name>
    <dbReference type="NCBI Taxonomy" id="45235"/>
    <lineage>
        <taxon>Eukaryota</taxon>
        <taxon>Fungi</taxon>
        <taxon>Dikarya</taxon>
        <taxon>Ascomycota</taxon>
        <taxon>Pezizomycotina</taxon>
        <taxon>Sordariomycetes</taxon>
        <taxon>Hypocreomycetidae</taxon>
        <taxon>Hypocreales</taxon>
        <taxon>Ophiocordycipitaceae</taxon>
        <taxon>Tolypocladium</taxon>
    </lineage>
</organism>
<name>A0A2K3QEB4_9HYPO</name>
<feature type="domain" description="C2H2-type" evidence="4">
    <location>
        <begin position="61"/>
        <end position="85"/>
    </location>
</feature>
<feature type="compositionally biased region" description="Basic and acidic residues" evidence="3">
    <location>
        <begin position="131"/>
        <end position="140"/>
    </location>
</feature>
<feature type="compositionally biased region" description="Acidic residues" evidence="3">
    <location>
        <begin position="259"/>
        <end position="272"/>
    </location>
</feature>
<dbReference type="Proteomes" id="UP000236621">
    <property type="component" value="Unassembled WGS sequence"/>
</dbReference>
<keyword evidence="1" id="KW-0862">Zinc</keyword>
<keyword evidence="2" id="KW-0175">Coiled coil</keyword>
<proteinExistence type="predicted"/>
<evidence type="ECO:0000259" key="4">
    <source>
        <dbReference type="PROSITE" id="PS50157"/>
    </source>
</evidence>
<feature type="region of interest" description="Disordered" evidence="3">
    <location>
        <begin position="308"/>
        <end position="345"/>
    </location>
</feature>
<dbReference type="PROSITE" id="PS00028">
    <property type="entry name" value="ZINC_FINGER_C2H2_1"/>
    <property type="match status" value="1"/>
</dbReference>
<feature type="coiled-coil region" evidence="2">
    <location>
        <begin position="393"/>
        <end position="420"/>
    </location>
</feature>
<dbReference type="AlphaFoldDB" id="A0A2K3QEB4"/>
<keyword evidence="1" id="KW-0479">Metal-binding</keyword>
<comment type="caution">
    <text evidence="5">The sequence shown here is derived from an EMBL/GenBank/DDBJ whole genome shotgun (WGS) entry which is preliminary data.</text>
</comment>
<evidence type="ECO:0000313" key="5">
    <source>
        <dbReference type="EMBL" id="PNY25885.1"/>
    </source>
</evidence>
<keyword evidence="6" id="KW-1185">Reference proteome</keyword>
<dbReference type="EMBL" id="NRSZ01000652">
    <property type="protein sequence ID" value="PNY25885.1"/>
    <property type="molecule type" value="Genomic_DNA"/>
</dbReference>
<dbReference type="PROSITE" id="PS50157">
    <property type="entry name" value="ZINC_FINGER_C2H2_2"/>
    <property type="match status" value="1"/>
</dbReference>
<feature type="region of interest" description="Disordered" evidence="3">
    <location>
        <begin position="364"/>
        <end position="392"/>
    </location>
</feature>
<evidence type="ECO:0000256" key="2">
    <source>
        <dbReference type="SAM" id="Coils"/>
    </source>
</evidence>
<dbReference type="InterPro" id="IPR013087">
    <property type="entry name" value="Znf_C2H2_type"/>
</dbReference>
<dbReference type="STRING" id="45235.A0A2K3QEB4"/>
<keyword evidence="1" id="KW-0863">Zinc-finger</keyword>
<gene>
    <name evidence="5" type="ORF">TCAP_04177</name>
</gene>
<dbReference type="OrthoDB" id="4868114at2759"/>
<dbReference type="SMART" id="SM00355">
    <property type="entry name" value="ZnF_C2H2"/>
    <property type="match status" value="3"/>
</dbReference>
<feature type="region of interest" description="Disordered" evidence="3">
    <location>
        <begin position="131"/>
        <end position="153"/>
    </location>
</feature>
<reference evidence="5 6" key="1">
    <citation type="submission" date="2017-08" db="EMBL/GenBank/DDBJ databases">
        <title>Harnessing the power of phylogenomics to disentangle the directionality and signatures of interkingdom host jumping in the parasitic fungal genus Tolypocladium.</title>
        <authorList>
            <person name="Quandt C.A."/>
            <person name="Patterson W."/>
            <person name="Spatafora J.W."/>
        </authorList>
    </citation>
    <scope>NUCLEOTIDE SEQUENCE [LARGE SCALE GENOMIC DNA]</scope>
    <source>
        <strain evidence="5 6">CBS 113982</strain>
    </source>
</reference>
<accession>A0A2K3QEB4</accession>
<protein>
    <recommendedName>
        <fullName evidence="4">C2H2-type domain-containing protein</fullName>
    </recommendedName>
</protein>
<feature type="region of interest" description="Disordered" evidence="3">
    <location>
        <begin position="255"/>
        <end position="281"/>
    </location>
</feature>
<feature type="compositionally biased region" description="Low complexity" evidence="3">
    <location>
        <begin position="377"/>
        <end position="390"/>
    </location>
</feature>